<dbReference type="InterPro" id="IPR046713">
    <property type="entry name" value="DUF6786"/>
</dbReference>
<gene>
    <name evidence="1" type="ORF">KOR34_49450</name>
</gene>
<organism evidence="1 2">
    <name type="scientific">Posidoniimonas corsicana</name>
    <dbReference type="NCBI Taxonomy" id="1938618"/>
    <lineage>
        <taxon>Bacteria</taxon>
        <taxon>Pseudomonadati</taxon>
        <taxon>Planctomycetota</taxon>
        <taxon>Planctomycetia</taxon>
        <taxon>Pirellulales</taxon>
        <taxon>Lacipirellulaceae</taxon>
        <taxon>Posidoniimonas</taxon>
    </lineage>
</organism>
<dbReference type="Pfam" id="PF20583">
    <property type="entry name" value="DUF6786"/>
    <property type="match status" value="1"/>
</dbReference>
<dbReference type="Proteomes" id="UP000316714">
    <property type="component" value="Unassembled WGS sequence"/>
</dbReference>
<reference evidence="1 2" key="1">
    <citation type="submission" date="2019-02" db="EMBL/GenBank/DDBJ databases">
        <title>Deep-cultivation of Planctomycetes and their phenomic and genomic characterization uncovers novel biology.</title>
        <authorList>
            <person name="Wiegand S."/>
            <person name="Jogler M."/>
            <person name="Boedeker C."/>
            <person name="Pinto D."/>
            <person name="Vollmers J."/>
            <person name="Rivas-Marin E."/>
            <person name="Kohn T."/>
            <person name="Peeters S.H."/>
            <person name="Heuer A."/>
            <person name="Rast P."/>
            <person name="Oberbeckmann S."/>
            <person name="Bunk B."/>
            <person name="Jeske O."/>
            <person name="Meyerdierks A."/>
            <person name="Storesund J.E."/>
            <person name="Kallscheuer N."/>
            <person name="Luecker S."/>
            <person name="Lage O.M."/>
            <person name="Pohl T."/>
            <person name="Merkel B.J."/>
            <person name="Hornburger P."/>
            <person name="Mueller R.-W."/>
            <person name="Bruemmer F."/>
            <person name="Labrenz M."/>
            <person name="Spormann A.M."/>
            <person name="Op Den Camp H."/>
            <person name="Overmann J."/>
            <person name="Amann R."/>
            <person name="Jetten M.S.M."/>
            <person name="Mascher T."/>
            <person name="Medema M.H."/>
            <person name="Devos D.P."/>
            <person name="Kaster A.-K."/>
            <person name="Ovreas L."/>
            <person name="Rohde M."/>
            <person name="Galperin M.Y."/>
            <person name="Jogler C."/>
        </authorList>
    </citation>
    <scope>NUCLEOTIDE SEQUENCE [LARGE SCALE GENOMIC DNA]</scope>
    <source>
        <strain evidence="1 2">KOR34</strain>
    </source>
</reference>
<dbReference type="AlphaFoldDB" id="A0A5C5UVF7"/>
<keyword evidence="2" id="KW-1185">Reference proteome</keyword>
<dbReference type="EMBL" id="SIHJ01000005">
    <property type="protein sequence ID" value="TWT30386.1"/>
    <property type="molecule type" value="Genomic_DNA"/>
</dbReference>
<protein>
    <submittedName>
        <fullName evidence="1">Uncharacterized protein</fullName>
    </submittedName>
</protein>
<evidence type="ECO:0000313" key="2">
    <source>
        <dbReference type="Proteomes" id="UP000316714"/>
    </source>
</evidence>
<evidence type="ECO:0000313" key="1">
    <source>
        <dbReference type="EMBL" id="TWT30386.1"/>
    </source>
</evidence>
<accession>A0A5C5UVF7</accession>
<proteinExistence type="predicted"/>
<name>A0A5C5UVF7_9BACT</name>
<comment type="caution">
    <text evidence="1">The sequence shown here is derived from an EMBL/GenBank/DDBJ whole genome shotgun (WGS) entry which is preliminary data.</text>
</comment>
<sequence length="388" mass="42110">MGGGFADDVAFMERHTPIVLLRDGDAAVAVAPAYQGRVMTSTFDRQAGPSFGWINRPVIEKGVLSGEQAQGQLQDHIHVFGGEERFWLGPEGGQFAFYFKPGTEFDFADWRVPAVIDTEPFELVDSRSDSVAFRRDCELTNYSGQVFKMGIERTVRLIDRAGAAQLVGGPLADGVRMVGYQTDNRLTNQGDQAWSPETGLPSIWILGMFNPTPRTVVVVPIEPGAEAELGPKVNAAYFGEVPADYLKVSDDTLFFRGDGTRRGKIGVGPKRAKGVAGSYDADSQTLTIVICTQQPAPHGYVNSMWEHQQDPYSGDVINSYNDGSPEPGAPPLGPFYELETSSPAAALQPGETLRHVQKTLHFSGGEAELDGIAKNLLGVTLAEIKRQF</sequence>